<proteinExistence type="inferred from homology"/>
<dbReference type="PANTHER" id="PTHR42973:SF39">
    <property type="entry name" value="FAD-BINDING PCMH-TYPE DOMAIN-CONTAINING PROTEIN"/>
    <property type="match status" value="1"/>
</dbReference>
<keyword evidence="5" id="KW-0560">Oxidoreductase</keyword>
<evidence type="ECO:0000256" key="2">
    <source>
        <dbReference type="ARBA" id="ARBA00005466"/>
    </source>
</evidence>
<dbReference type="InterPro" id="IPR016166">
    <property type="entry name" value="FAD-bd_PCMH"/>
</dbReference>
<dbReference type="SUPFAM" id="SSF56176">
    <property type="entry name" value="FAD-binding/transporter-associated domain-like"/>
    <property type="match status" value="1"/>
</dbReference>
<dbReference type="Proteomes" id="UP001597277">
    <property type="component" value="Unassembled WGS sequence"/>
</dbReference>
<sequence>MHAVEQLGERVTRPGSPTFEEATRLEFAGEPRVPSAVVRASSTDDVVAAVRAAQEDGLPLAVRTGGHSYGRHSLADGGLVLDTRLMDGVEIDAAARVGRAQGGVTAGAYTVAAAEHGLATGFGDTKTVGVAGLVLGGGIGFLSRRDGLTVDNLLAAEVVLADGTVVVADADRHPDLFWALRGGGGNFGVVTSMSFRLVPTSTVVGGFLAFEASPETLKALVAAVRAAPDELSAMVNVMRTPPVPFLPEEMHGATAIMAIVCWSGAPEEAERALAPLRNAGSVLADMVSEQPYAAMIEGPPNAGDVVYPAVTTGFADTVDASWSRRAVEAVTAAETPMAVVNLRPMGGAVARVPSEATAFAHRSRGVMTTVAALYPDPALSPVAQAWAATTGSELGLAGAGYVNFMAGATTEDVAAAYPGETLARLREVKRAYDPDNVFRSNLNISPA</sequence>
<dbReference type="InterPro" id="IPR016169">
    <property type="entry name" value="FAD-bd_PCMH_sub2"/>
</dbReference>
<organism evidence="7 8">
    <name type="scientific">Georgenia deserti</name>
    <dbReference type="NCBI Taxonomy" id="2093781"/>
    <lineage>
        <taxon>Bacteria</taxon>
        <taxon>Bacillati</taxon>
        <taxon>Actinomycetota</taxon>
        <taxon>Actinomycetes</taxon>
        <taxon>Micrococcales</taxon>
        <taxon>Bogoriellaceae</taxon>
        <taxon>Georgenia</taxon>
    </lineage>
</organism>
<keyword evidence="8" id="KW-1185">Reference proteome</keyword>
<accession>A0ABW4L544</accession>
<evidence type="ECO:0000256" key="1">
    <source>
        <dbReference type="ARBA" id="ARBA00001974"/>
    </source>
</evidence>
<dbReference type="RefSeq" id="WP_388007506.1">
    <property type="nucleotide sequence ID" value="NZ_JBHUEE010000006.1"/>
</dbReference>
<dbReference type="Gene3D" id="3.30.43.10">
    <property type="entry name" value="Uridine Diphospho-n-acetylenolpyruvylglucosamine Reductase, domain 2"/>
    <property type="match status" value="1"/>
</dbReference>
<evidence type="ECO:0000256" key="3">
    <source>
        <dbReference type="ARBA" id="ARBA00022630"/>
    </source>
</evidence>
<reference evidence="8" key="1">
    <citation type="journal article" date="2019" name="Int. J. Syst. Evol. Microbiol.">
        <title>The Global Catalogue of Microorganisms (GCM) 10K type strain sequencing project: providing services to taxonomists for standard genome sequencing and annotation.</title>
        <authorList>
            <consortium name="The Broad Institute Genomics Platform"/>
            <consortium name="The Broad Institute Genome Sequencing Center for Infectious Disease"/>
            <person name="Wu L."/>
            <person name="Ma J."/>
        </authorList>
    </citation>
    <scope>NUCLEOTIDE SEQUENCE [LARGE SCALE GENOMIC DNA]</scope>
    <source>
        <strain evidence="8">JCM 17130</strain>
    </source>
</reference>
<dbReference type="InterPro" id="IPR006094">
    <property type="entry name" value="Oxid_FAD_bind_N"/>
</dbReference>
<comment type="cofactor">
    <cofactor evidence="1">
        <name>FAD</name>
        <dbReference type="ChEBI" id="CHEBI:57692"/>
    </cofactor>
</comment>
<dbReference type="InterPro" id="IPR012951">
    <property type="entry name" value="BBE"/>
</dbReference>
<comment type="similarity">
    <text evidence="2">Belongs to the oxygen-dependent FAD-linked oxidoreductase family.</text>
</comment>
<comment type="caution">
    <text evidence="7">The sequence shown here is derived from an EMBL/GenBank/DDBJ whole genome shotgun (WGS) entry which is preliminary data.</text>
</comment>
<dbReference type="Pfam" id="PF01565">
    <property type="entry name" value="FAD_binding_4"/>
    <property type="match status" value="1"/>
</dbReference>
<dbReference type="InterPro" id="IPR016167">
    <property type="entry name" value="FAD-bd_PCMH_sub1"/>
</dbReference>
<dbReference type="Pfam" id="PF08031">
    <property type="entry name" value="BBE"/>
    <property type="match status" value="1"/>
</dbReference>
<gene>
    <name evidence="7" type="ORF">ACFSE6_12705</name>
</gene>
<protein>
    <submittedName>
        <fullName evidence="7">FAD-binding oxidoreductase</fullName>
    </submittedName>
</protein>
<feature type="domain" description="FAD-binding PCMH-type" evidence="6">
    <location>
        <begin position="30"/>
        <end position="200"/>
    </location>
</feature>
<dbReference type="InterPro" id="IPR036318">
    <property type="entry name" value="FAD-bd_PCMH-like_sf"/>
</dbReference>
<evidence type="ECO:0000259" key="6">
    <source>
        <dbReference type="PROSITE" id="PS51387"/>
    </source>
</evidence>
<dbReference type="Gene3D" id="3.40.462.20">
    <property type="match status" value="1"/>
</dbReference>
<evidence type="ECO:0000313" key="7">
    <source>
        <dbReference type="EMBL" id="MFD1718701.1"/>
    </source>
</evidence>
<name>A0ABW4L544_9MICO</name>
<evidence type="ECO:0000256" key="4">
    <source>
        <dbReference type="ARBA" id="ARBA00022827"/>
    </source>
</evidence>
<dbReference type="Gene3D" id="3.30.465.10">
    <property type="match status" value="1"/>
</dbReference>
<dbReference type="EMBL" id="JBHUEE010000006">
    <property type="protein sequence ID" value="MFD1718701.1"/>
    <property type="molecule type" value="Genomic_DNA"/>
</dbReference>
<evidence type="ECO:0000313" key="8">
    <source>
        <dbReference type="Proteomes" id="UP001597277"/>
    </source>
</evidence>
<keyword evidence="3" id="KW-0285">Flavoprotein</keyword>
<dbReference type="InterPro" id="IPR050416">
    <property type="entry name" value="FAD-linked_Oxidoreductase"/>
</dbReference>
<dbReference type="PANTHER" id="PTHR42973">
    <property type="entry name" value="BINDING OXIDOREDUCTASE, PUTATIVE (AFU_ORTHOLOGUE AFUA_1G17690)-RELATED"/>
    <property type="match status" value="1"/>
</dbReference>
<dbReference type="PROSITE" id="PS51387">
    <property type="entry name" value="FAD_PCMH"/>
    <property type="match status" value="1"/>
</dbReference>
<evidence type="ECO:0000256" key="5">
    <source>
        <dbReference type="ARBA" id="ARBA00023002"/>
    </source>
</evidence>
<keyword evidence="4" id="KW-0274">FAD</keyword>